<protein>
    <submittedName>
        <fullName evidence="2">Uncharacterized protein</fullName>
    </submittedName>
</protein>
<keyword evidence="1" id="KW-0472">Membrane</keyword>
<evidence type="ECO:0000256" key="1">
    <source>
        <dbReference type="SAM" id="Phobius"/>
    </source>
</evidence>
<dbReference type="Proteomes" id="UP001610334">
    <property type="component" value="Unassembled WGS sequence"/>
</dbReference>
<keyword evidence="1" id="KW-1133">Transmembrane helix</keyword>
<name>A0ABR4H5N4_9EURO</name>
<feature type="transmembrane region" description="Helical" evidence="1">
    <location>
        <begin position="12"/>
        <end position="32"/>
    </location>
</feature>
<keyword evidence="3" id="KW-1185">Reference proteome</keyword>
<keyword evidence="1" id="KW-0812">Transmembrane</keyword>
<gene>
    <name evidence="2" type="ORF">BJX63DRAFT_304186</name>
</gene>
<evidence type="ECO:0000313" key="2">
    <source>
        <dbReference type="EMBL" id="KAL2810770.1"/>
    </source>
</evidence>
<reference evidence="2 3" key="1">
    <citation type="submission" date="2024-07" db="EMBL/GenBank/DDBJ databases">
        <title>Section-level genome sequencing and comparative genomics of Aspergillus sections Usti and Cavernicolus.</title>
        <authorList>
            <consortium name="Lawrence Berkeley National Laboratory"/>
            <person name="Nybo J.L."/>
            <person name="Vesth T.C."/>
            <person name="Theobald S."/>
            <person name="Frisvad J.C."/>
            <person name="Larsen T.O."/>
            <person name="Kjaerboelling I."/>
            <person name="Rothschild-Mancinelli K."/>
            <person name="Lyhne E.K."/>
            <person name="Kogle M.E."/>
            <person name="Barry K."/>
            <person name="Clum A."/>
            <person name="Na H."/>
            <person name="Ledsgaard L."/>
            <person name="Lin J."/>
            <person name="Lipzen A."/>
            <person name="Kuo A."/>
            <person name="Riley R."/>
            <person name="Mondo S."/>
            <person name="Labutti K."/>
            <person name="Haridas S."/>
            <person name="Pangalinan J."/>
            <person name="Salamov A.A."/>
            <person name="Simmons B.A."/>
            <person name="Magnuson J.K."/>
            <person name="Chen J."/>
            <person name="Drula E."/>
            <person name="Henrissat B."/>
            <person name="Wiebenga A."/>
            <person name="Lubbers R.J."/>
            <person name="Gomes A.C."/>
            <person name="Makela M.R."/>
            <person name="Stajich J."/>
            <person name="Grigoriev I.V."/>
            <person name="Mortensen U.H."/>
            <person name="De Vries R.P."/>
            <person name="Baker S.E."/>
            <person name="Andersen M.R."/>
        </authorList>
    </citation>
    <scope>NUCLEOTIDE SEQUENCE [LARGE SCALE GENOMIC DNA]</scope>
    <source>
        <strain evidence="2 3">CBS 588.65</strain>
    </source>
</reference>
<organism evidence="2 3">
    <name type="scientific">Aspergillus granulosus</name>
    <dbReference type="NCBI Taxonomy" id="176169"/>
    <lineage>
        <taxon>Eukaryota</taxon>
        <taxon>Fungi</taxon>
        <taxon>Dikarya</taxon>
        <taxon>Ascomycota</taxon>
        <taxon>Pezizomycotina</taxon>
        <taxon>Eurotiomycetes</taxon>
        <taxon>Eurotiomycetidae</taxon>
        <taxon>Eurotiales</taxon>
        <taxon>Aspergillaceae</taxon>
        <taxon>Aspergillus</taxon>
        <taxon>Aspergillus subgen. Nidulantes</taxon>
    </lineage>
</organism>
<evidence type="ECO:0000313" key="3">
    <source>
        <dbReference type="Proteomes" id="UP001610334"/>
    </source>
</evidence>
<proteinExistence type="predicted"/>
<sequence>MHSLEVRNFVRLLFIARLPLLARIIVVLRGLLLSPSPPSLRFCFLSSLATTPNTSTLHPPSSTRRKCSLQTHTAPSDAAIHLDSGLTALRPITSCSAPELVPCGPFFFWSLPHRLVGSPNCLVLVHNHPPCDLPPRRALDCASSVCFSCSLRCWFSLFADLRLFPTVVTCVWLCA</sequence>
<comment type="caution">
    <text evidence="2">The sequence shown here is derived from an EMBL/GenBank/DDBJ whole genome shotgun (WGS) entry which is preliminary data.</text>
</comment>
<dbReference type="EMBL" id="JBFXLT010000067">
    <property type="protein sequence ID" value="KAL2810770.1"/>
    <property type="molecule type" value="Genomic_DNA"/>
</dbReference>
<accession>A0ABR4H5N4</accession>